<evidence type="ECO:0000313" key="3">
    <source>
        <dbReference type="Proteomes" id="UP000829196"/>
    </source>
</evidence>
<proteinExistence type="predicted"/>
<dbReference type="Proteomes" id="UP000829196">
    <property type="component" value="Unassembled WGS sequence"/>
</dbReference>
<dbReference type="EMBL" id="JAGYWB010000007">
    <property type="protein sequence ID" value="KAI0515745.1"/>
    <property type="molecule type" value="Genomic_DNA"/>
</dbReference>
<organism evidence="2 3">
    <name type="scientific">Dendrobium nobile</name>
    <name type="common">Orchid</name>
    <dbReference type="NCBI Taxonomy" id="94219"/>
    <lineage>
        <taxon>Eukaryota</taxon>
        <taxon>Viridiplantae</taxon>
        <taxon>Streptophyta</taxon>
        <taxon>Embryophyta</taxon>
        <taxon>Tracheophyta</taxon>
        <taxon>Spermatophyta</taxon>
        <taxon>Magnoliopsida</taxon>
        <taxon>Liliopsida</taxon>
        <taxon>Asparagales</taxon>
        <taxon>Orchidaceae</taxon>
        <taxon>Epidendroideae</taxon>
        <taxon>Malaxideae</taxon>
        <taxon>Dendrobiinae</taxon>
        <taxon>Dendrobium</taxon>
    </lineage>
</organism>
<comment type="caution">
    <text evidence="2">The sequence shown here is derived from an EMBL/GenBank/DDBJ whole genome shotgun (WGS) entry which is preliminary data.</text>
</comment>
<gene>
    <name evidence="2" type="ORF">KFK09_008412</name>
</gene>
<accession>A0A8T3BN20</accession>
<dbReference type="AlphaFoldDB" id="A0A8T3BN20"/>
<name>A0A8T3BN20_DENNO</name>
<feature type="region of interest" description="Disordered" evidence="1">
    <location>
        <begin position="1"/>
        <end position="56"/>
    </location>
</feature>
<protein>
    <submittedName>
        <fullName evidence="2">Uncharacterized protein</fullName>
    </submittedName>
</protein>
<keyword evidence="3" id="KW-1185">Reference proteome</keyword>
<reference evidence="2" key="1">
    <citation type="journal article" date="2022" name="Front. Genet.">
        <title>Chromosome-Scale Assembly of the Dendrobium nobile Genome Provides Insights Into the Molecular Mechanism of the Biosynthesis of the Medicinal Active Ingredient of Dendrobium.</title>
        <authorList>
            <person name="Xu Q."/>
            <person name="Niu S.-C."/>
            <person name="Li K.-L."/>
            <person name="Zheng P.-J."/>
            <person name="Zhang X.-J."/>
            <person name="Jia Y."/>
            <person name="Liu Y."/>
            <person name="Niu Y.-X."/>
            <person name="Yu L.-H."/>
            <person name="Chen D.-F."/>
            <person name="Zhang G.-Q."/>
        </authorList>
    </citation>
    <scope>NUCLEOTIDE SEQUENCE</scope>
    <source>
        <tissue evidence="2">Leaf</tissue>
    </source>
</reference>
<evidence type="ECO:0000313" key="2">
    <source>
        <dbReference type="EMBL" id="KAI0515745.1"/>
    </source>
</evidence>
<evidence type="ECO:0000256" key="1">
    <source>
        <dbReference type="SAM" id="MobiDB-lite"/>
    </source>
</evidence>
<sequence>MPKPLPHSRSIGSVRPVEELPPPCSCLPWVCTSKRSQSPSLSRVEAEAPPSDAVQP</sequence>